<evidence type="ECO:0008006" key="3">
    <source>
        <dbReference type="Google" id="ProtNLM"/>
    </source>
</evidence>
<dbReference type="Proteomes" id="UP000067626">
    <property type="component" value="Chromosome"/>
</dbReference>
<dbReference type="RefSeq" id="WP_156339121.1">
    <property type="nucleotide sequence ID" value="NZ_CP012159.1"/>
</dbReference>
<proteinExistence type="predicted"/>
<dbReference type="KEGG" id="ccro:CMC5_073830"/>
<dbReference type="AlphaFoldDB" id="A0A0K1ERC1"/>
<evidence type="ECO:0000313" key="1">
    <source>
        <dbReference type="EMBL" id="AKT43153.1"/>
    </source>
</evidence>
<dbReference type="OrthoDB" id="5505322at2"/>
<gene>
    <name evidence="1" type="ORF">CMC5_073830</name>
</gene>
<evidence type="ECO:0000313" key="2">
    <source>
        <dbReference type="Proteomes" id="UP000067626"/>
    </source>
</evidence>
<keyword evidence="2" id="KW-1185">Reference proteome</keyword>
<reference evidence="1 2" key="1">
    <citation type="submission" date="2015-07" db="EMBL/GenBank/DDBJ databases">
        <title>Genome analysis of myxobacterium Chondromyces crocatus Cm c5 reveals a high potential for natural compound synthesis and the genetic basis for the loss of fruiting body formation.</title>
        <authorList>
            <person name="Zaburannyi N."/>
            <person name="Bunk B."/>
            <person name="Maier J."/>
            <person name="Overmann J."/>
            <person name="Mueller R."/>
        </authorList>
    </citation>
    <scope>NUCLEOTIDE SEQUENCE [LARGE SCALE GENOMIC DNA]</scope>
    <source>
        <strain evidence="1 2">Cm c5</strain>
    </source>
</reference>
<accession>A0A0K1ERC1</accession>
<protein>
    <recommendedName>
        <fullName evidence="3">Lipoprotein</fullName>
    </recommendedName>
</protein>
<organism evidence="1 2">
    <name type="scientific">Chondromyces crocatus</name>
    <dbReference type="NCBI Taxonomy" id="52"/>
    <lineage>
        <taxon>Bacteria</taxon>
        <taxon>Pseudomonadati</taxon>
        <taxon>Myxococcota</taxon>
        <taxon>Polyangia</taxon>
        <taxon>Polyangiales</taxon>
        <taxon>Polyangiaceae</taxon>
        <taxon>Chondromyces</taxon>
    </lineage>
</organism>
<sequence>MNGISTRARPALLVVMTTVLGLGCDFEVADYPSQAELYDKPTPEYKVEHRQYEGFVLATPSGDSFMAKVGDEGIIGYDMFLGRKVNVGRYRDGTDRALRGHAFGQWLDLKVEKGRVHGIFNGMSPLDITTTREGDALRVKGLVRGYDADFVVADKRMVGSFGRCTYDVAGEGGAIYEGVTSCLGRKQKVLIKLPKELSRWSDAEQGAALGLLLGGR</sequence>
<dbReference type="PROSITE" id="PS51257">
    <property type="entry name" value="PROKAR_LIPOPROTEIN"/>
    <property type="match status" value="1"/>
</dbReference>
<dbReference type="EMBL" id="CP012159">
    <property type="protein sequence ID" value="AKT43153.1"/>
    <property type="molecule type" value="Genomic_DNA"/>
</dbReference>
<dbReference type="STRING" id="52.CMC5_073830"/>
<name>A0A0K1ERC1_CHOCO</name>